<reference evidence="5 6" key="1">
    <citation type="submission" date="2018-04" db="EMBL/GenBank/DDBJ databases">
        <title>Chitinophaga fuyangensis sp. nov., isolated from soil in a chemical factory.</title>
        <authorList>
            <person name="Chen K."/>
        </authorList>
    </citation>
    <scope>NUCLEOTIDE SEQUENCE [LARGE SCALE GENOMIC DNA]</scope>
    <source>
        <strain evidence="5 6">LY-1</strain>
    </source>
</reference>
<comment type="caution">
    <text evidence="5">The sequence shown here is derived from an EMBL/GenBank/DDBJ whole genome shotgun (WGS) entry which is preliminary data.</text>
</comment>
<organism evidence="5 6">
    <name type="scientific">Chitinophaga parva</name>
    <dbReference type="NCBI Taxonomy" id="2169414"/>
    <lineage>
        <taxon>Bacteria</taxon>
        <taxon>Pseudomonadati</taxon>
        <taxon>Bacteroidota</taxon>
        <taxon>Chitinophagia</taxon>
        <taxon>Chitinophagales</taxon>
        <taxon>Chitinophagaceae</taxon>
        <taxon>Chitinophaga</taxon>
    </lineage>
</organism>
<name>A0A2T7BDK7_9BACT</name>
<dbReference type="EMBL" id="QCYK01000003">
    <property type="protein sequence ID" value="PUZ23165.1"/>
    <property type="molecule type" value="Genomic_DNA"/>
</dbReference>
<dbReference type="RefSeq" id="WP_108688909.1">
    <property type="nucleotide sequence ID" value="NZ_QCYK01000003.1"/>
</dbReference>
<dbReference type="PANTHER" id="PTHR43630">
    <property type="entry name" value="POLY-BETA-1,6-N-ACETYL-D-GLUCOSAMINE SYNTHASE"/>
    <property type="match status" value="1"/>
</dbReference>
<evidence type="ECO:0000313" key="6">
    <source>
        <dbReference type="Proteomes" id="UP000244450"/>
    </source>
</evidence>
<proteinExistence type="inferred from homology"/>
<evidence type="ECO:0000256" key="4">
    <source>
        <dbReference type="SAM" id="Phobius"/>
    </source>
</evidence>
<protein>
    <submittedName>
        <fullName evidence="5">Glycosyl transferase</fullName>
    </submittedName>
</protein>
<dbReference type="CDD" id="cd06439">
    <property type="entry name" value="CESA_like_1"/>
    <property type="match status" value="1"/>
</dbReference>
<keyword evidence="3 5" id="KW-0808">Transferase</keyword>
<gene>
    <name evidence="5" type="ORF">DCC81_22470</name>
</gene>
<feature type="transmembrane region" description="Helical" evidence="4">
    <location>
        <begin position="296"/>
        <end position="320"/>
    </location>
</feature>
<feature type="transmembrane region" description="Helical" evidence="4">
    <location>
        <begin position="6"/>
        <end position="30"/>
    </location>
</feature>
<evidence type="ECO:0000256" key="1">
    <source>
        <dbReference type="ARBA" id="ARBA00006739"/>
    </source>
</evidence>
<evidence type="ECO:0000256" key="3">
    <source>
        <dbReference type="ARBA" id="ARBA00022679"/>
    </source>
</evidence>
<dbReference type="AlphaFoldDB" id="A0A2T7BDK7"/>
<comment type="similarity">
    <text evidence="1">Belongs to the glycosyltransferase 2 family.</text>
</comment>
<keyword evidence="4" id="KW-1133">Transmembrane helix</keyword>
<feature type="transmembrane region" description="Helical" evidence="4">
    <location>
        <begin position="359"/>
        <end position="381"/>
    </location>
</feature>
<dbReference type="GO" id="GO:0016757">
    <property type="term" value="F:glycosyltransferase activity"/>
    <property type="evidence" value="ECO:0007669"/>
    <property type="project" value="UniProtKB-KW"/>
</dbReference>
<dbReference type="Gene3D" id="3.90.550.10">
    <property type="entry name" value="Spore Coat Polysaccharide Biosynthesis Protein SpsA, Chain A"/>
    <property type="match status" value="1"/>
</dbReference>
<dbReference type="Proteomes" id="UP000244450">
    <property type="component" value="Unassembled WGS sequence"/>
</dbReference>
<keyword evidence="4" id="KW-0472">Membrane</keyword>
<dbReference type="SUPFAM" id="SSF53448">
    <property type="entry name" value="Nucleotide-diphospho-sugar transferases"/>
    <property type="match status" value="1"/>
</dbReference>
<feature type="transmembrane region" description="Helical" evidence="4">
    <location>
        <begin position="326"/>
        <end position="352"/>
    </location>
</feature>
<dbReference type="InterPro" id="IPR029044">
    <property type="entry name" value="Nucleotide-diphossugar_trans"/>
</dbReference>
<keyword evidence="6" id="KW-1185">Reference proteome</keyword>
<dbReference type="OrthoDB" id="9766971at2"/>
<dbReference type="PANTHER" id="PTHR43630:SF1">
    <property type="entry name" value="POLY-BETA-1,6-N-ACETYL-D-GLUCOSAMINE SYNTHASE"/>
    <property type="match status" value="1"/>
</dbReference>
<evidence type="ECO:0000256" key="2">
    <source>
        <dbReference type="ARBA" id="ARBA00022676"/>
    </source>
</evidence>
<evidence type="ECO:0000313" key="5">
    <source>
        <dbReference type="EMBL" id="PUZ23165.1"/>
    </source>
</evidence>
<sequence length="399" mass="45233">MSILIAICFTSLFIVGYHYILYPLLLFILIRAKRILVKQPAPPAAAFTPPITLLVAAYNEEDFIGDKIRNTLAIQYPGELVQYIFITDGSTDRTNEIIKQYPQITLLYEPQRAGKTMAINRAMQFVRTPVVILSDANTMLNPDAATLLVSHFRMPDTGAVAGEKKVLNTTGGAESQGEGMYWKYESLLKKWDAELYSVMGAAGELIALRTSLYEALPADTILDDFMLSFHINMKGYKVAYEPAAYAQETASASLQEEYKRKTRIAAGGYQAISRLLPLLNPFKYPRITWQYVSHRVLRWTLVPWGLVIAWISNLLLLMLMKPGTTYYHFIYITGIIQLLFYAAAFAGYLLALRQIKVKYLYVPFYFVFMNIAVIAGSFKFYRKMQSATWERSKRSVAAG</sequence>
<accession>A0A2T7BDK7</accession>
<keyword evidence="4" id="KW-0812">Transmembrane</keyword>
<dbReference type="Pfam" id="PF13641">
    <property type="entry name" value="Glyco_tranf_2_3"/>
    <property type="match status" value="1"/>
</dbReference>
<keyword evidence="2" id="KW-0328">Glycosyltransferase</keyword>